<dbReference type="PROSITE" id="PS50082">
    <property type="entry name" value="WD_REPEATS_2"/>
    <property type="match status" value="2"/>
</dbReference>
<dbReference type="InterPro" id="IPR015943">
    <property type="entry name" value="WD40/YVTN_repeat-like_dom_sf"/>
</dbReference>
<dbReference type="InterPro" id="IPR001680">
    <property type="entry name" value="WD40_rpt"/>
</dbReference>
<keyword evidence="2" id="KW-0677">Repeat</keyword>
<dbReference type="SMART" id="SM00320">
    <property type="entry name" value="WD40"/>
    <property type="match status" value="6"/>
</dbReference>
<dbReference type="Pfam" id="PF00400">
    <property type="entry name" value="WD40"/>
    <property type="match status" value="5"/>
</dbReference>
<evidence type="ECO:0000256" key="3">
    <source>
        <dbReference type="PROSITE-ProRule" id="PRU00221"/>
    </source>
</evidence>
<feature type="region of interest" description="Disordered" evidence="4">
    <location>
        <begin position="1"/>
        <end position="56"/>
    </location>
</feature>
<keyword evidence="6" id="KW-1185">Reference proteome</keyword>
<evidence type="ECO:0000256" key="4">
    <source>
        <dbReference type="SAM" id="MobiDB-lite"/>
    </source>
</evidence>
<evidence type="ECO:0000256" key="1">
    <source>
        <dbReference type="ARBA" id="ARBA00022574"/>
    </source>
</evidence>
<feature type="compositionally biased region" description="Basic and acidic residues" evidence="4">
    <location>
        <begin position="14"/>
        <end position="23"/>
    </location>
</feature>
<accession>A0AAV9A991</accession>
<feature type="repeat" description="WD" evidence="3">
    <location>
        <begin position="214"/>
        <end position="256"/>
    </location>
</feature>
<dbReference type="PROSITE" id="PS00678">
    <property type="entry name" value="WD_REPEATS_1"/>
    <property type="match status" value="1"/>
</dbReference>
<dbReference type="PANTHER" id="PTHR44566">
    <property type="entry name" value="TRANSDUCIN/WD40 REPEAT-LIKE SUPERFAMILY PROTEIN"/>
    <property type="match status" value="1"/>
</dbReference>
<evidence type="ECO:0000256" key="2">
    <source>
        <dbReference type="ARBA" id="ARBA00022737"/>
    </source>
</evidence>
<gene>
    <name evidence="5" type="ORF">QJS04_geneDACA019045</name>
</gene>
<feature type="repeat" description="WD" evidence="3">
    <location>
        <begin position="128"/>
        <end position="162"/>
    </location>
</feature>
<evidence type="ECO:0008006" key="7">
    <source>
        <dbReference type="Google" id="ProtNLM"/>
    </source>
</evidence>
<reference evidence="5" key="1">
    <citation type="journal article" date="2023" name="Nat. Commun.">
        <title>Diploid and tetraploid genomes of Acorus and the evolution of monocots.</title>
        <authorList>
            <person name="Ma L."/>
            <person name="Liu K.W."/>
            <person name="Li Z."/>
            <person name="Hsiao Y.Y."/>
            <person name="Qi Y."/>
            <person name="Fu T."/>
            <person name="Tang G.D."/>
            <person name="Zhang D."/>
            <person name="Sun W.H."/>
            <person name="Liu D.K."/>
            <person name="Li Y."/>
            <person name="Chen G.Z."/>
            <person name="Liu X.D."/>
            <person name="Liao X.Y."/>
            <person name="Jiang Y.T."/>
            <person name="Yu X."/>
            <person name="Hao Y."/>
            <person name="Huang J."/>
            <person name="Zhao X.W."/>
            <person name="Ke S."/>
            <person name="Chen Y.Y."/>
            <person name="Wu W.L."/>
            <person name="Hsu J.L."/>
            <person name="Lin Y.F."/>
            <person name="Huang M.D."/>
            <person name="Li C.Y."/>
            <person name="Huang L."/>
            <person name="Wang Z.W."/>
            <person name="Zhao X."/>
            <person name="Zhong W.Y."/>
            <person name="Peng D.H."/>
            <person name="Ahmad S."/>
            <person name="Lan S."/>
            <person name="Zhang J.S."/>
            <person name="Tsai W.C."/>
            <person name="Van de Peer Y."/>
            <person name="Liu Z.J."/>
        </authorList>
    </citation>
    <scope>NUCLEOTIDE SEQUENCE</scope>
    <source>
        <strain evidence="5">SCP</strain>
    </source>
</reference>
<dbReference type="Proteomes" id="UP001179952">
    <property type="component" value="Unassembled WGS sequence"/>
</dbReference>
<dbReference type="InterPro" id="IPR053053">
    <property type="entry name" value="WD_repeat_protein"/>
</dbReference>
<evidence type="ECO:0000313" key="6">
    <source>
        <dbReference type="Proteomes" id="UP001179952"/>
    </source>
</evidence>
<proteinExistence type="predicted"/>
<comment type="caution">
    <text evidence="5">The sequence shown here is derived from an EMBL/GenBank/DDBJ whole genome shotgun (WGS) entry which is preliminary data.</text>
</comment>
<dbReference type="InterPro" id="IPR036322">
    <property type="entry name" value="WD40_repeat_dom_sf"/>
</dbReference>
<protein>
    <recommendedName>
        <fullName evidence="7">WD repeat-containing protein 25</fullName>
    </recommendedName>
</protein>
<dbReference type="PROSITE" id="PS50294">
    <property type="entry name" value="WD_REPEATS_REGION"/>
    <property type="match status" value="1"/>
</dbReference>
<organism evidence="5 6">
    <name type="scientific">Acorus gramineus</name>
    <name type="common">Dwarf sweet flag</name>
    <dbReference type="NCBI Taxonomy" id="55184"/>
    <lineage>
        <taxon>Eukaryota</taxon>
        <taxon>Viridiplantae</taxon>
        <taxon>Streptophyta</taxon>
        <taxon>Embryophyta</taxon>
        <taxon>Tracheophyta</taxon>
        <taxon>Spermatophyta</taxon>
        <taxon>Magnoliopsida</taxon>
        <taxon>Liliopsida</taxon>
        <taxon>Acoraceae</taxon>
        <taxon>Acorus</taxon>
    </lineage>
</organism>
<dbReference type="AlphaFoldDB" id="A0AAV9A991"/>
<dbReference type="PANTHER" id="PTHR44566:SF1">
    <property type="entry name" value="WD REPEAT-CONTAINING PROTEIN 25"/>
    <property type="match status" value="1"/>
</dbReference>
<dbReference type="SUPFAM" id="SSF50978">
    <property type="entry name" value="WD40 repeat-like"/>
    <property type="match status" value="1"/>
</dbReference>
<dbReference type="Gene3D" id="2.130.10.10">
    <property type="entry name" value="YVTN repeat-like/Quinoprotein amine dehydrogenase"/>
    <property type="match status" value="1"/>
</dbReference>
<dbReference type="EMBL" id="JAUJYN010000011">
    <property type="protein sequence ID" value="KAK1260681.1"/>
    <property type="molecule type" value="Genomic_DNA"/>
</dbReference>
<keyword evidence="1 3" id="KW-0853">WD repeat</keyword>
<evidence type="ECO:0000313" key="5">
    <source>
        <dbReference type="EMBL" id="KAK1260681.1"/>
    </source>
</evidence>
<reference evidence="5" key="2">
    <citation type="submission" date="2023-06" db="EMBL/GenBank/DDBJ databases">
        <authorList>
            <person name="Ma L."/>
            <person name="Liu K.-W."/>
            <person name="Li Z."/>
            <person name="Hsiao Y.-Y."/>
            <person name="Qi Y."/>
            <person name="Fu T."/>
            <person name="Tang G."/>
            <person name="Zhang D."/>
            <person name="Sun W.-H."/>
            <person name="Liu D.-K."/>
            <person name="Li Y."/>
            <person name="Chen G.-Z."/>
            <person name="Liu X.-D."/>
            <person name="Liao X.-Y."/>
            <person name="Jiang Y.-T."/>
            <person name="Yu X."/>
            <person name="Hao Y."/>
            <person name="Huang J."/>
            <person name="Zhao X.-W."/>
            <person name="Ke S."/>
            <person name="Chen Y.-Y."/>
            <person name="Wu W.-L."/>
            <person name="Hsu J.-L."/>
            <person name="Lin Y.-F."/>
            <person name="Huang M.-D."/>
            <person name="Li C.-Y."/>
            <person name="Huang L."/>
            <person name="Wang Z.-W."/>
            <person name="Zhao X."/>
            <person name="Zhong W.-Y."/>
            <person name="Peng D.-H."/>
            <person name="Ahmad S."/>
            <person name="Lan S."/>
            <person name="Zhang J.-S."/>
            <person name="Tsai W.-C."/>
            <person name="Van De Peer Y."/>
            <person name="Liu Z.-J."/>
        </authorList>
    </citation>
    <scope>NUCLEOTIDE SEQUENCE</scope>
    <source>
        <strain evidence="5">SCP</strain>
        <tissue evidence="5">Leaves</tissue>
    </source>
</reference>
<name>A0AAV9A991_ACOGR</name>
<sequence length="429" mass="47820">MDLLRSAYADDSDGEVRPAESAHHALAPPPSKRPRTHGTNPILWRRTSPEAPPPPVPVVSRYVSKRERSVLASAAASAPPPRSMVITSPVIGSISESDIPREILSSLKSEEKSSKWSRKVTGKLSVVLRGHTKAINAIQWSQSHAHLLASAGMDQTVCVWNVWSRCQPKARVFTYHNAAVKDVRWSLQGLSLLSCGYDCLSRLMDVEKGVETQIFKEDQELGTVRFHPNDPNLFLSGGLRGSLKLWDIRAGKVAREYRRSLGPILDVKFSPDAKHFISSSDTSRSRISENSIIVWDILREIPLSNQVYVEAYTCPCIQYHPYESCFVAQSNGNYIAIFSSRPPFKLDKYKRYEKHSVSGFPIKCDFSLDGEELASGSSDGSIYFYSYRSSELLRKIKAFEQPCVDVAFHPILPGVIASCSWAGELSVFE</sequence>
<dbReference type="InterPro" id="IPR019775">
    <property type="entry name" value="WD40_repeat_CS"/>
</dbReference>